<organism evidence="2 3">
    <name type="scientific">Burkholderia vietnamiensis (strain G4 / LMG 22486)</name>
    <name type="common">Burkholderia cepacia (strain R1808)</name>
    <dbReference type="NCBI Taxonomy" id="269482"/>
    <lineage>
        <taxon>Bacteria</taxon>
        <taxon>Pseudomonadati</taxon>
        <taxon>Pseudomonadota</taxon>
        <taxon>Betaproteobacteria</taxon>
        <taxon>Burkholderiales</taxon>
        <taxon>Burkholderiaceae</taxon>
        <taxon>Burkholderia</taxon>
        <taxon>Burkholderia cepacia complex</taxon>
    </lineage>
</organism>
<feature type="transmembrane region" description="Helical" evidence="1">
    <location>
        <begin position="70"/>
        <end position="89"/>
    </location>
</feature>
<reference evidence="3" key="1">
    <citation type="submission" date="2007-03" db="EMBL/GenBank/DDBJ databases">
        <title>Complete sequence of chromosome 1 of Burkholderia vietnamiensis G4.</title>
        <authorList>
            <consortium name="US DOE Joint Genome Institute"/>
            <person name="Copeland A."/>
            <person name="Lucas S."/>
            <person name="Lapidus A."/>
            <person name="Barry K."/>
            <person name="Detter J.C."/>
            <person name="Glavina del Rio T."/>
            <person name="Hammon N."/>
            <person name="Israni S."/>
            <person name="Dalin E."/>
            <person name="Tice H."/>
            <person name="Pitluck S."/>
            <person name="Chain P."/>
            <person name="Malfatti S."/>
            <person name="Shin M."/>
            <person name="Vergez L."/>
            <person name="Schmutz J."/>
            <person name="Larimer F."/>
            <person name="Land M."/>
            <person name="Hauser L."/>
            <person name="Kyrpides N."/>
            <person name="Tiedje J."/>
            <person name="Richardson P."/>
        </authorList>
    </citation>
    <scope>NUCLEOTIDE SEQUENCE [LARGE SCALE GENOMIC DNA]</scope>
    <source>
        <strain evidence="3">G4 / LMG 22486</strain>
    </source>
</reference>
<proteinExistence type="predicted"/>
<dbReference type="Proteomes" id="UP000002287">
    <property type="component" value="Chromosome 1"/>
</dbReference>
<protein>
    <submittedName>
        <fullName evidence="2">Uncharacterized protein</fullName>
    </submittedName>
</protein>
<evidence type="ECO:0000313" key="2">
    <source>
        <dbReference type="EMBL" id="ABO55110.1"/>
    </source>
</evidence>
<keyword evidence="1" id="KW-0472">Membrane</keyword>
<feature type="transmembrane region" description="Helical" evidence="1">
    <location>
        <begin position="124"/>
        <end position="153"/>
    </location>
</feature>
<accession>A4JFQ7</accession>
<name>A4JFQ7_BURVG</name>
<dbReference type="HOGENOM" id="CLU_1567771_0_0_4"/>
<sequence>MQMTTTSVWGKTEALLGAGIERAGFKSRTAGQTGAPRTLLAWALLPASVPYGIALGACGAMGACHPAPSMLVVLAAVFVAVALALTSALSQAGNTVAFLARKTRGAARFSEGFGWGAALSAATLGALALLGLVALLLAVFPLPMGGLLCLAIARRRRALTGRQLGPMAQA</sequence>
<evidence type="ECO:0000313" key="3">
    <source>
        <dbReference type="Proteomes" id="UP000002287"/>
    </source>
</evidence>
<dbReference type="KEGG" id="bvi:Bcep1808_2108"/>
<keyword evidence="1" id="KW-0812">Transmembrane</keyword>
<dbReference type="AlphaFoldDB" id="A4JFQ7"/>
<keyword evidence="1" id="KW-1133">Transmembrane helix</keyword>
<gene>
    <name evidence="2" type="ordered locus">Bcep1808_2108</name>
</gene>
<feature type="transmembrane region" description="Helical" evidence="1">
    <location>
        <begin position="39"/>
        <end position="58"/>
    </location>
</feature>
<dbReference type="EMBL" id="CP000614">
    <property type="protein sequence ID" value="ABO55110.1"/>
    <property type="molecule type" value="Genomic_DNA"/>
</dbReference>
<evidence type="ECO:0000256" key="1">
    <source>
        <dbReference type="SAM" id="Phobius"/>
    </source>
</evidence>